<dbReference type="InterPro" id="IPR052174">
    <property type="entry name" value="Flavoredoxin"/>
</dbReference>
<gene>
    <name evidence="5" type="ORF">SCARUB_03540</name>
</gene>
<comment type="caution">
    <text evidence="5">The sequence shown here is derived from an EMBL/GenBank/DDBJ whole genome shotgun (WGS) entry which is preliminary data.</text>
</comment>
<organism evidence="5 6">
    <name type="scientific">Candidatus Scalindua rubra</name>
    <dbReference type="NCBI Taxonomy" id="1872076"/>
    <lineage>
        <taxon>Bacteria</taxon>
        <taxon>Pseudomonadati</taxon>
        <taxon>Planctomycetota</taxon>
        <taxon>Candidatus Brocadiia</taxon>
        <taxon>Candidatus Brocadiales</taxon>
        <taxon>Candidatus Scalinduaceae</taxon>
        <taxon>Candidatus Scalindua</taxon>
    </lineage>
</organism>
<dbReference type="InterPro" id="IPR012349">
    <property type="entry name" value="Split_barrel_FMN-bd"/>
</dbReference>
<protein>
    <submittedName>
        <fullName evidence="5">Flavoredoxin</fullName>
    </submittedName>
</protein>
<accession>A0A1E3X6W0</accession>
<feature type="domain" description="Flavin reductase like" evidence="4">
    <location>
        <begin position="9"/>
        <end position="153"/>
    </location>
</feature>
<keyword evidence="2" id="KW-0285">Flavoprotein</keyword>
<dbReference type="GO" id="GO:0016646">
    <property type="term" value="F:oxidoreductase activity, acting on the CH-NH group of donors, NAD or NADP as acceptor"/>
    <property type="evidence" value="ECO:0007669"/>
    <property type="project" value="UniProtKB-ARBA"/>
</dbReference>
<sequence>MMKSLGAKTLAFPTPVWVVGTYDREEKPNVMTVAWGGICCSKPQCVNISLRKATYSYGNIMKRKAFTVNIPSEKHVKEADYFGIATGKKTDKFAATGLTPVKSDLVDAPYVKEFPLILECKMTHNIEIGLHTQFIGEIIDVKADESVLGEKGLPDIDKVMPILYAPEIRTYHGVGKTLGKAFSIGKEIQ</sequence>
<reference evidence="5 6" key="1">
    <citation type="submission" date="2016-07" db="EMBL/GenBank/DDBJ databases">
        <title>Draft genome of Scalindua rubra, obtained from a brine-seawater interface in the Red Sea, sheds light on salt adaptation in anammox bacteria.</title>
        <authorList>
            <person name="Speth D.R."/>
            <person name="Lagkouvardos I."/>
            <person name="Wang Y."/>
            <person name="Qian P.-Y."/>
            <person name="Dutilh B.E."/>
            <person name="Jetten M.S."/>
        </authorList>
    </citation>
    <scope>NUCLEOTIDE SEQUENCE [LARGE SCALE GENOMIC DNA]</scope>
    <source>
        <strain evidence="5">BSI-1</strain>
    </source>
</reference>
<dbReference type="PATRIC" id="fig|1872076.5.peg.4217"/>
<evidence type="ECO:0000256" key="1">
    <source>
        <dbReference type="ARBA" id="ARBA00001917"/>
    </source>
</evidence>
<dbReference type="Gene3D" id="2.30.110.10">
    <property type="entry name" value="Electron Transport, Fmn-binding Protein, Chain A"/>
    <property type="match status" value="1"/>
</dbReference>
<dbReference type="Pfam" id="PF01613">
    <property type="entry name" value="Flavin_Reduct"/>
    <property type="match status" value="1"/>
</dbReference>
<dbReference type="AlphaFoldDB" id="A0A1E3X6W0"/>
<dbReference type="SMART" id="SM00903">
    <property type="entry name" value="Flavin_Reduct"/>
    <property type="match status" value="1"/>
</dbReference>
<evidence type="ECO:0000313" key="6">
    <source>
        <dbReference type="Proteomes" id="UP000094056"/>
    </source>
</evidence>
<dbReference type="SUPFAM" id="SSF50475">
    <property type="entry name" value="FMN-binding split barrel"/>
    <property type="match status" value="1"/>
</dbReference>
<dbReference type="PANTHER" id="PTHR43567:SF1">
    <property type="entry name" value="FLAVOREDOXIN"/>
    <property type="match status" value="1"/>
</dbReference>
<dbReference type="Proteomes" id="UP000094056">
    <property type="component" value="Unassembled WGS sequence"/>
</dbReference>
<name>A0A1E3X6W0_9BACT</name>
<comment type="similarity">
    <text evidence="3">Belongs to the flavoredoxin family.</text>
</comment>
<proteinExistence type="inferred from homology"/>
<dbReference type="InterPro" id="IPR002563">
    <property type="entry name" value="Flavin_Rdtase-like_dom"/>
</dbReference>
<evidence type="ECO:0000259" key="4">
    <source>
        <dbReference type="SMART" id="SM00903"/>
    </source>
</evidence>
<evidence type="ECO:0000256" key="2">
    <source>
        <dbReference type="ARBA" id="ARBA00022630"/>
    </source>
</evidence>
<comment type="cofactor">
    <cofactor evidence="1">
        <name>FMN</name>
        <dbReference type="ChEBI" id="CHEBI:58210"/>
    </cofactor>
</comment>
<dbReference type="EMBL" id="MAYW01000125">
    <property type="protein sequence ID" value="ODS31345.1"/>
    <property type="molecule type" value="Genomic_DNA"/>
</dbReference>
<evidence type="ECO:0000313" key="5">
    <source>
        <dbReference type="EMBL" id="ODS31345.1"/>
    </source>
</evidence>
<dbReference type="PANTHER" id="PTHR43567">
    <property type="entry name" value="FLAVOREDOXIN-RELATED-RELATED"/>
    <property type="match status" value="1"/>
</dbReference>
<dbReference type="GO" id="GO:0010181">
    <property type="term" value="F:FMN binding"/>
    <property type="evidence" value="ECO:0007669"/>
    <property type="project" value="InterPro"/>
</dbReference>
<evidence type="ECO:0000256" key="3">
    <source>
        <dbReference type="ARBA" id="ARBA00038054"/>
    </source>
</evidence>